<protein>
    <recommendedName>
        <fullName evidence="4">SMODS and SLOG-associating 2TM effector domain-containing protein</fullName>
    </recommendedName>
</protein>
<dbReference type="RefSeq" id="WP_088270715.1">
    <property type="nucleotide sequence ID" value="NZ_BMKI01000007.1"/>
</dbReference>
<sequence length="97" mass="11032">MKRWQEDLLGNGSPLTDYLRVEYDRMKQEIGDISFEDYQKMAFADTSFDYYSRNEKVKDLAVTVVINGAVLVIGGMLPWQLMVALGLTSEAKNVSDM</sequence>
<keyword evidence="1" id="KW-0812">Transmembrane</keyword>
<evidence type="ECO:0008006" key="4">
    <source>
        <dbReference type="Google" id="ProtNLM"/>
    </source>
</evidence>
<feature type="transmembrane region" description="Helical" evidence="1">
    <location>
        <begin position="60"/>
        <end position="79"/>
    </location>
</feature>
<keyword evidence="1" id="KW-0472">Membrane</keyword>
<evidence type="ECO:0000313" key="3">
    <source>
        <dbReference type="Proteomes" id="UP000630615"/>
    </source>
</evidence>
<keyword evidence="3" id="KW-1185">Reference proteome</keyword>
<proteinExistence type="predicted"/>
<reference evidence="3" key="1">
    <citation type="journal article" date="2019" name="Int. J. Syst. Evol. Microbiol.">
        <title>The Global Catalogue of Microorganisms (GCM) 10K type strain sequencing project: providing services to taxonomists for standard genome sequencing and annotation.</title>
        <authorList>
            <consortium name="The Broad Institute Genomics Platform"/>
            <consortium name="The Broad Institute Genome Sequencing Center for Infectious Disease"/>
            <person name="Wu L."/>
            <person name="Ma J."/>
        </authorList>
    </citation>
    <scope>NUCLEOTIDE SEQUENCE [LARGE SCALE GENOMIC DNA]</scope>
    <source>
        <strain evidence="3">CGMCC 1.15942</strain>
    </source>
</reference>
<name>A0ABQ1PI72_9ENTE</name>
<comment type="caution">
    <text evidence="2">The sequence shown here is derived from an EMBL/GenBank/DDBJ whole genome shotgun (WGS) entry which is preliminary data.</text>
</comment>
<organism evidence="2 3">
    <name type="scientific">Enterococcus wangshanyuanii</name>
    <dbReference type="NCBI Taxonomy" id="2005703"/>
    <lineage>
        <taxon>Bacteria</taxon>
        <taxon>Bacillati</taxon>
        <taxon>Bacillota</taxon>
        <taxon>Bacilli</taxon>
        <taxon>Lactobacillales</taxon>
        <taxon>Enterococcaceae</taxon>
        <taxon>Enterococcus</taxon>
    </lineage>
</organism>
<dbReference type="Proteomes" id="UP000630615">
    <property type="component" value="Unassembled WGS sequence"/>
</dbReference>
<evidence type="ECO:0000313" key="2">
    <source>
        <dbReference type="EMBL" id="GGC97560.1"/>
    </source>
</evidence>
<evidence type="ECO:0000256" key="1">
    <source>
        <dbReference type="SAM" id="Phobius"/>
    </source>
</evidence>
<dbReference type="EMBL" id="BMKI01000007">
    <property type="protein sequence ID" value="GGC97560.1"/>
    <property type="molecule type" value="Genomic_DNA"/>
</dbReference>
<gene>
    <name evidence="2" type="ORF">GCM10011573_28880</name>
</gene>
<accession>A0ABQ1PI72</accession>
<keyword evidence="1" id="KW-1133">Transmembrane helix</keyword>